<dbReference type="InterPro" id="IPR027860">
    <property type="entry name" value="DUF4429"/>
</dbReference>
<evidence type="ECO:0000259" key="2">
    <source>
        <dbReference type="Pfam" id="PF09851"/>
    </source>
</evidence>
<evidence type="ECO:0000256" key="1">
    <source>
        <dbReference type="SAM" id="MobiDB-lite"/>
    </source>
</evidence>
<name>A0ABV9A3D5_9ACTN</name>
<reference evidence="5" key="1">
    <citation type="journal article" date="2019" name="Int. J. Syst. Evol. Microbiol.">
        <title>The Global Catalogue of Microorganisms (GCM) 10K type strain sequencing project: providing services to taxonomists for standard genome sequencing and annotation.</title>
        <authorList>
            <consortium name="The Broad Institute Genomics Platform"/>
            <consortium name="The Broad Institute Genome Sequencing Center for Infectious Disease"/>
            <person name="Wu L."/>
            <person name="Ma J."/>
        </authorList>
    </citation>
    <scope>NUCLEOTIDE SEQUENCE [LARGE SCALE GENOMIC DNA]</scope>
    <source>
        <strain evidence="5">CGMCC 4.7357</strain>
    </source>
</reference>
<comment type="caution">
    <text evidence="4">The sequence shown here is derived from an EMBL/GenBank/DDBJ whole genome shotgun (WGS) entry which is preliminary data.</text>
</comment>
<dbReference type="Proteomes" id="UP001595997">
    <property type="component" value="Unassembled WGS sequence"/>
</dbReference>
<proteinExistence type="predicted"/>
<evidence type="ECO:0000259" key="3">
    <source>
        <dbReference type="Pfam" id="PF14472"/>
    </source>
</evidence>
<accession>A0ABV9A3D5</accession>
<dbReference type="Pfam" id="PF09851">
    <property type="entry name" value="SHOCT"/>
    <property type="match status" value="1"/>
</dbReference>
<dbReference type="EMBL" id="JBHSFH010000003">
    <property type="protein sequence ID" value="MFC4493446.1"/>
    <property type="molecule type" value="Genomic_DNA"/>
</dbReference>
<keyword evidence="5" id="KW-1185">Reference proteome</keyword>
<sequence length="315" mass="34169">MAEIIQRTGTWTFDGETVRIVPATERHVHPLRKALGEVAVPLVALSGIAYEPGRKGGRLRLRLREGADPLQQVASGRLPDASDPYQLPVERDRTGVAEYFVEEVRHARLLDQVPDTPCDRYLLPGPSVPLTAGGTDGTVTFDGERVHIEWNWMAEDSKSHGGPRVFTLDDIDGVEWTPAVGWENGSLRFHPKGSHPVLKPQHDPNCLTLWGVRQARETGGSVLLAAAVTARLPHPAATEAGTRTASPEQPADGGTEVAGSGRPSLAKGGAPETTDGPDDHDRLLRRLRELGELHREGVLTDEEFASAKKAVLSRF</sequence>
<organism evidence="4 5">
    <name type="scientific">Streptomyces ovatisporus</name>
    <dbReference type="NCBI Taxonomy" id="1128682"/>
    <lineage>
        <taxon>Bacteria</taxon>
        <taxon>Bacillati</taxon>
        <taxon>Actinomycetota</taxon>
        <taxon>Actinomycetes</taxon>
        <taxon>Kitasatosporales</taxon>
        <taxon>Streptomycetaceae</taxon>
        <taxon>Streptomyces</taxon>
    </lineage>
</organism>
<feature type="region of interest" description="Disordered" evidence="1">
    <location>
        <begin position="236"/>
        <end position="283"/>
    </location>
</feature>
<evidence type="ECO:0000313" key="4">
    <source>
        <dbReference type="EMBL" id="MFC4493446.1"/>
    </source>
</evidence>
<evidence type="ECO:0000313" key="5">
    <source>
        <dbReference type="Proteomes" id="UP001595997"/>
    </source>
</evidence>
<feature type="domain" description="DUF4429" evidence="3">
    <location>
        <begin position="11"/>
        <end position="105"/>
    </location>
</feature>
<dbReference type="RefSeq" id="WP_386442666.1">
    <property type="nucleotide sequence ID" value="NZ_JBHSFH010000003.1"/>
</dbReference>
<feature type="domain" description="SHOCT" evidence="2">
    <location>
        <begin position="286"/>
        <end position="312"/>
    </location>
</feature>
<feature type="domain" description="DUF4429" evidence="3">
    <location>
        <begin position="139"/>
        <end position="229"/>
    </location>
</feature>
<dbReference type="InterPro" id="IPR018649">
    <property type="entry name" value="SHOCT"/>
</dbReference>
<protein>
    <submittedName>
        <fullName evidence="4">DUF4429 domain-containing protein</fullName>
    </submittedName>
</protein>
<dbReference type="Pfam" id="PF14472">
    <property type="entry name" value="DUF4429"/>
    <property type="match status" value="2"/>
</dbReference>
<gene>
    <name evidence="4" type="ORF">ACFPA8_04765</name>
</gene>